<feature type="domain" description="Radical SAM core" evidence="12">
    <location>
        <begin position="870"/>
        <end position="1149"/>
    </location>
</feature>
<dbReference type="STRING" id="3068.D8UBG9"/>
<reference evidence="13 14" key="1">
    <citation type="journal article" date="2010" name="Science">
        <title>Genomic analysis of organismal complexity in the multicellular green alga Volvox carteri.</title>
        <authorList>
            <person name="Prochnik S.E."/>
            <person name="Umen J."/>
            <person name="Nedelcu A.M."/>
            <person name="Hallmann A."/>
            <person name="Miller S.M."/>
            <person name="Nishii I."/>
            <person name="Ferris P."/>
            <person name="Kuo A."/>
            <person name="Mitros T."/>
            <person name="Fritz-Laylin L.K."/>
            <person name="Hellsten U."/>
            <person name="Chapman J."/>
            <person name="Simakov O."/>
            <person name="Rensing S.A."/>
            <person name="Terry A."/>
            <person name="Pangilinan J."/>
            <person name="Kapitonov V."/>
            <person name="Jurka J."/>
            <person name="Salamov A."/>
            <person name="Shapiro H."/>
            <person name="Schmutz J."/>
            <person name="Grimwood J."/>
            <person name="Lindquist E."/>
            <person name="Lucas S."/>
            <person name="Grigoriev I.V."/>
            <person name="Schmitt R."/>
            <person name="Kirk D."/>
            <person name="Rokhsar D.S."/>
        </authorList>
    </citation>
    <scope>NUCLEOTIDE SEQUENCE [LARGE SCALE GENOMIC DNA]</scope>
    <source>
        <strain evidence="14">f. Nagariensis / Eve</strain>
    </source>
</reference>
<dbReference type="OrthoDB" id="2015542at2759"/>
<evidence type="ECO:0000256" key="10">
    <source>
        <dbReference type="ARBA" id="ARBA00048974"/>
    </source>
</evidence>
<dbReference type="InParanoid" id="D8UBG9"/>
<dbReference type="Gene3D" id="3.20.20.70">
    <property type="entry name" value="Aldolase class I"/>
    <property type="match status" value="3"/>
</dbReference>
<feature type="domain" description="Radical SAM core" evidence="12">
    <location>
        <begin position="211"/>
        <end position="456"/>
    </location>
</feature>
<dbReference type="InterPro" id="IPR007197">
    <property type="entry name" value="rSAM"/>
</dbReference>
<dbReference type="SUPFAM" id="SSF102114">
    <property type="entry name" value="Radical SAM enzymes"/>
    <property type="match status" value="2"/>
</dbReference>
<comment type="cofactor">
    <cofactor evidence="1">
        <name>[4Fe-4S] cluster</name>
        <dbReference type="ChEBI" id="CHEBI:49883"/>
    </cofactor>
</comment>
<dbReference type="InterPro" id="IPR013785">
    <property type="entry name" value="Aldolase_TIM"/>
</dbReference>
<dbReference type="NCBIfam" id="NF004884">
    <property type="entry name" value="PRK06245.1"/>
    <property type="match status" value="1"/>
</dbReference>
<evidence type="ECO:0000256" key="9">
    <source>
        <dbReference type="ARBA" id="ARBA00023239"/>
    </source>
</evidence>
<evidence type="ECO:0000259" key="12">
    <source>
        <dbReference type="PROSITE" id="PS51918"/>
    </source>
</evidence>
<feature type="region of interest" description="Disordered" evidence="11">
    <location>
        <begin position="464"/>
        <end position="535"/>
    </location>
</feature>
<feature type="region of interest" description="Disordered" evidence="11">
    <location>
        <begin position="676"/>
        <end position="741"/>
    </location>
</feature>
<dbReference type="Pfam" id="PF19288">
    <property type="entry name" value="CofH_C"/>
    <property type="match status" value="1"/>
</dbReference>
<dbReference type="eggNOG" id="ENOG502QUMN">
    <property type="taxonomic scope" value="Eukaryota"/>
</dbReference>
<comment type="pathway">
    <text evidence="2">Cofactor biosynthesis; coenzyme F0 biosynthesis.</text>
</comment>
<dbReference type="GO" id="GO:0044689">
    <property type="term" value="F:7,8-didemethyl-8-hydroxy-5-deazariboflavin synthase activity"/>
    <property type="evidence" value="ECO:0007669"/>
    <property type="project" value="UniProtKB-EC"/>
</dbReference>
<evidence type="ECO:0000313" key="14">
    <source>
        <dbReference type="Proteomes" id="UP000001058"/>
    </source>
</evidence>
<dbReference type="NCBIfam" id="TIGR03550">
    <property type="entry name" value="F420_cofG"/>
    <property type="match status" value="1"/>
</dbReference>
<dbReference type="AlphaFoldDB" id="D8UBG9"/>
<evidence type="ECO:0000256" key="6">
    <source>
        <dbReference type="ARBA" id="ARBA00022723"/>
    </source>
</evidence>
<keyword evidence="7" id="KW-0408">Iron</keyword>
<dbReference type="SFLD" id="SFLDG01064">
    <property type="entry name" value="F420__menaquinone_cofactor_bio"/>
    <property type="match status" value="2"/>
</dbReference>
<feature type="compositionally biased region" description="Gly residues" evidence="11">
    <location>
        <begin position="697"/>
        <end position="713"/>
    </location>
</feature>
<keyword evidence="14" id="KW-1185">Reference proteome</keyword>
<dbReference type="SMART" id="SM00729">
    <property type="entry name" value="Elp3"/>
    <property type="match status" value="1"/>
</dbReference>
<keyword evidence="6" id="KW-0479">Metal-binding</keyword>
<dbReference type="GO" id="GO:0016765">
    <property type="term" value="F:transferase activity, transferring alkyl or aryl (other than methyl) groups"/>
    <property type="evidence" value="ECO:0007669"/>
    <property type="project" value="InterPro"/>
</dbReference>
<feature type="region of interest" description="Disordered" evidence="11">
    <location>
        <begin position="923"/>
        <end position="948"/>
    </location>
</feature>
<sequence length="1254" mass="132277">MGVAAPAPPYSHGDAARLAAPALPPWHAMPSNVAPSQNMLPHIPKLIPRRHTRLRIRAQSALSPQLCQQPTTRRPIRLRPTVPSRSLLARGPPAVASSPLQAPSFPSPAFNPATPPFGFFRRAGLMTTHAHLARHGMHRNINSANGPKLEGKARCAAVATDAATGLEDGPTPLPSMSEVLVQYDWMLDAPLEQLMSRAAALRDSSRHGGVVSFSPKVFLPLTRLCRDSCGYCTFAQPPRPGRRAYMTLEEVLQVASLGAAAGCSEALITLGDKPEDRWAEAVSELREMGYGSTLEYVEAVARAVLRETGLLPHINAGVMGEEEIRRLKKVSASQGLMLESTSLELMKPGAPHHNCPDKHPAVRLATIEAAGRAAVPYTSGILVGIGDTRADRLHALACLYRLHERYGHIQELIIQNFRAQPSTSMCSHPEPPLEELLWGVAVARIMFGPHMNIQVAEGMGVGPEERWGEGWEGGWGESWAPPNLTPLESLTPPAPAAAPGPVSASNAGGSSGSNTDGSGGGDGSVVPQSQSQSQLLESLQGGWRALLNAGINDWGGISPITRDFINPDKPWPHLAHLAATTASAAKTLLPRLPIYPGYLGLLPGGGGGGGGDPGNGRGAVVLEQEGEGEREREGGGGRSLSWLDFSGGRESVGAAVFRSSDSEGFLRASDWVAGQVEGGPQGGSRTGPGVEALEMGLGSGIGRPGLVKGGELGSGRRELQTDAGQHRRQQHQQQKSAFSPAVAPATVPVLGAATDPPTAPADAGFGRAVVAGAAGSRPAVPLPRGRTGGGTGGGGARWRVAVGMDGSLQGAPRPADPSPRVVRLLEGVLSGGRPLQLGEIELLLRSRGADHEAVCTAADELRRRTCGDTVSYVVNRNINYTNVCTYKCSFCAFSKGRTAEELRGPAYVVPYDEIARRTAEAWDRGATEASSRPNYKHPPAQPTHTHQSMTRPVCMQGGIHPEFSGATYLAILSAAKSAAPHMHVHAFSPLEVHHGATSMGLTYESYLERLAVAGLGSLPGTAAEVLHDSVRGVLCPDKIDTATWVKVVSAAHRVGLRTTSTLMFGSVEEGPLAWAQHLVTLREVQQRAQAAVGEGAAGRGGGGVGFTEFVPLPFVHMEAPVYLQGRARRGPSLHEGVLLHAVARLALHPLIPHIQASWVKMGPSRAAELLGVGCDDMGGSIMNESITRAAGATHGQELAPLKMEEIIRGAGRQPRQRTTLYGTPPAEQTARSYMFCETKPRGLGVKATRDDGRP</sequence>
<evidence type="ECO:0000256" key="7">
    <source>
        <dbReference type="ARBA" id="ARBA00023004"/>
    </source>
</evidence>
<dbReference type="InterPro" id="IPR058240">
    <property type="entry name" value="rSAM_sf"/>
</dbReference>
<dbReference type="InterPro" id="IPR006638">
    <property type="entry name" value="Elp3/MiaA/NifB-like_rSAM"/>
</dbReference>
<evidence type="ECO:0000256" key="3">
    <source>
        <dbReference type="ARBA" id="ARBA00012126"/>
    </source>
</evidence>
<keyword evidence="9" id="KW-0456">Lyase</keyword>
<name>D8UBG9_VOLCA</name>
<accession>D8UBG9</accession>
<dbReference type="RefSeq" id="XP_002955984.1">
    <property type="nucleotide sequence ID" value="XM_002955938.1"/>
</dbReference>
<evidence type="ECO:0000313" key="13">
    <source>
        <dbReference type="EMBL" id="EFJ42944.1"/>
    </source>
</evidence>
<dbReference type="PROSITE" id="PS51918">
    <property type="entry name" value="RADICAL_SAM"/>
    <property type="match status" value="2"/>
</dbReference>
<dbReference type="InterPro" id="IPR034405">
    <property type="entry name" value="F420"/>
</dbReference>
<dbReference type="UniPathway" id="UPA00072"/>
<dbReference type="SFLD" id="SFLDG01388">
    <property type="entry name" value="7_8-didemethyl-8-hydroxy-5-dea"/>
    <property type="match status" value="1"/>
</dbReference>
<dbReference type="Proteomes" id="UP000001058">
    <property type="component" value="Unassembled WGS sequence"/>
</dbReference>
<protein>
    <recommendedName>
        <fullName evidence="3">7,8-didemethyl-8-hydroxy-5-deazariboflavin synthase</fullName>
        <ecNumber evidence="3">4.3.1.32</ecNumber>
    </recommendedName>
</protein>
<feature type="compositionally biased region" description="Low complexity" evidence="11">
    <location>
        <begin position="524"/>
        <end position="535"/>
    </location>
</feature>
<dbReference type="SFLD" id="SFLDS00029">
    <property type="entry name" value="Radical_SAM"/>
    <property type="match status" value="2"/>
</dbReference>
<dbReference type="SFLD" id="SFLDF00294">
    <property type="entry name" value="7_8-didemethyl-8-hydroxy-5-dea"/>
    <property type="match status" value="1"/>
</dbReference>
<evidence type="ECO:0000256" key="8">
    <source>
        <dbReference type="ARBA" id="ARBA00023014"/>
    </source>
</evidence>
<keyword evidence="5" id="KW-0949">S-adenosyl-L-methionine</keyword>
<evidence type="ECO:0000256" key="11">
    <source>
        <dbReference type="SAM" id="MobiDB-lite"/>
    </source>
</evidence>
<dbReference type="GeneID" id="9615199"/>
<dbReference type="PANTHER" id="PTHR43076">
    <property type="entry name" value="FO SYNTHASE (COFH)"/>
    <property type="match status" value="1"/>
</dbReference>
<keyword evidence="8" id="KW-0411">Iron-sulfur</keyword>
<keyword evidence="4" id="KW-0004">4Fe-4S</keyword>
<evidence type="ECO:0000256" key="2">
    <source>
        <dbReference type="ARBA" id="ARBA00004712"/>
    </source>
</evidence>
<evidence type="ECO:0000256" key="4">
    <source>
        <dbReference type="ARBA" id="ARBA00022485"/>
    </source>
</evidence>
<dbReference type="CDD" id="cd01335">
    <property type="entry name" value="Radical_SAM"/>
    <property type="match status" value="1"/>
</dbReference>
<comment type="catalytic activity">
    <reaction evidence="10">
        <text>5-amino-5-(4-hydroxybenzyl)-6-(D-ribitylimino)-5,6-dihydrouracil + S-adenosyl-L-methionine = 7,8-didemethyl-8-hydroxy-5-deazariboflavin + 5'-deoxyadenosine + L-methionine + NH4(+) + H(+)</text>
        <dbReference type="Rhea" id="RHEA:55204"/>
        <dbReference type="ChEBI" id="CHEBI:15378"/>
        <dbReference type="ChEBI" id="CHEBI:17319"/>
        <dbReference type="ChEBI" id="CHEBI:28938"/>
        <dbReference type="ChEBI" id="CHEBI:57844"/>
        <dbReference type="ChEBI" id="CHEBI:59789"/>
        <dbReference type="ChEBI" id="CHEBI:59904"/>
        <dbReference type="ChEBI" id="CHEBI:85936"/>
        <dbReference type="EC" id="4.3.1.32"/>
    </reaction>
</comment>
<dbReference type="InterPro" id="IPR045567">
    <property type="entry name" value="CofH/MnqC-like_C"/>
</dbReference>
<dbReference type="Pfam" id="PF04055">
    <property type="entry name" value="Radical_SAM"/>
    <property type="match status" value="1"/>
</dbReference>
<feature type="compositionally biased region" description="Low complexity" evidence="11">
    <location>
        <begin position="499"/>
        <end position="516"/>
    </location>
</feature>
<proteinExistence type="inferred from homology"/>
<feature type="compositionally biased region" description="Gly residues" evidence="11">
    <location>
        <begin position="676"/>
        <end position="686"/>
    </location>
</feature>
<dbReference type="GO" id="GO:0046872">
    <property type="term" value="F:metal ion binding"/>
    <property type="evidence" value="ECO:0007669"/>
    <property type="project" value="UniProtKB-KW"/>
</dbReference>
<evidence type="ECO:0000256" key="1">
    <source>
        <dbReference type="ARBA" id="ARBA00001966"/>
    </source>
</evidence>
<gene>
    <name evidence="13" type="ORF">VOLCADRAFT_96978</name>
</gene>
<dbReference type="KEGG" id="vcn:VOLCADRAFT_96978"/>
<dbReference type="GO" id="GO:0051539">
    <property type="term" value="F:4 iron, 4 sulfur cluster binding"/>
    <property type="evidence" value="ECO:0007669"/>
    <property type="project" value="UniProtKB-KW"/>
</dbReference>
<dbReference type="EC" id="4.3.1.32" evidence="3"/>
<dbReference type="PANTHER" id="PTHR43076:SF1">
    <property type="entry name" value="LIPOYL SYNTHASE 2"/>
    <property type="match status" value="1"/>
</dbReference>
<organism evidence="14">
    <name type="scientific">Volvox carteri f. nagariensis</name>
    <dbReference type="NCBI Taxonomy" id="3068"/>
    <lineage>
        <taxon>Eukaryota</taxon>
        <taxon>Viridiplantae</taxon>
        <taxon>Chlorophyta</taxon>
        <taxon>core chlorophytes</taxon>
        <taxon>Chlorophyceae</taxon>
        <taxon>CS clade</taxon>
        <taxon>Chlamydomonadales</taxon>
        <taxon>Volvocaceae</taxon>
        <taxon>Volvox</taxon>
    </lineage>
</organism>
<dbReference type="EMBL" id="GL378377">
    <property type="protein sequence ID" value="EFJ42944.1"/>
    <property type="molecule type" value="Genomic_DNA"/>
</dbReference>
<evidence type="ECO:0000256" key="5">
    <source>
        <dbReference type="ARBA" id="ARBA00022691"/>
    </source>
</evidence>
<dbReference type="HAMAP" id="MF_01611">
    <property type="entry name" value="FO_synth_sub1"/>
    <property type="match status" value="1"/>
</dbReference>
<dbReference type="InterPro" id="IPR019939">
    <property type="entry name" value="CofG_family"/>
</dbReference>